<dbReference type="SUPFAM" id="SSF53244">
    <property type="entry name" value="MurD-like peptide ligases, peptide-binding domain"/>
    <property type="match status" value="1"/>
</dbReference>
<dbReference type="Gene3D" id="3.20.20.10">
    <property type="entry name" value="Alanine racemase"/>
    <property type="match status" value="1"/>
</dbReference>
<comment type="similarity">
    <text evidence="5">Belongs to the alanine racemase family.</text>
</comment>
<keyword evidence="4 5" id="KW-0413">Isomerase</keyword>
<dbReference type="UniPathway" id="UPA00042">
    <property type="reaction ID" value="UER00497"/>
</dbReference>
<comment type="pathway">
    <text evidence="5">Amino-acid biosynthesis; D-alanine biosynthesis; D-alanine from L-alanine: step 1/1.</text>
</comment>
<dbReference type="NCBIfam" id="TIGR00492">
    <property type="entry name" value="alr"/>
    <property type="match status" value="1"/>
</dbReference>
<dbReference type="SUPFAM" id="SSF51419">
    <property type="entry name" value="PLP-binding barrel"/>
    <property type="match status" value="1"/>
</dbReference>
<dbReference type="Pfam" id="PF00842">
    <property type="entry name" value="Ala_racemase_C"/>
    <property type="match status" value="1"/>
</dbReference>
<evidence type="ECO:0000256" key="6">
    <source>
        <dbReference type="PIRSR" id="PIRSR600821-50"/>
    </source>
</evidence>
<dbReference type="Gene3D" id="3.40.1190.10">
    <property type="entry name" value="Mur-like, catalytic domain"/>
    <property type="match status" value="1"/>
</dbReference>
<dbReference type="Proteomes" id="UP000000310">
    <property type="component" value="Chromosome"/>
</dbReference>
<dbReference type="InterPro" id="IPR011079">
    <property type="entry name" value="Ala_racemase_C"/>
</dbReference>
<dbReference type="Gene3D" id="2.40.37.10">
    <property type="entry name" value="Lyase, Ornithine Decarboxylase, Chain A, domain 1"/>
    <property type="match status" value="1"/>
</dbReference>
<dbReference type="InterPro" id="IPR000821">
    <property type="entry name" value="Ala_racemase"/>
</dbReference>
<sequence length="818" mass="92608">MKEFTYSIEQISALISEKSSLPFPNQVIHRLLTDSRKVTETKNTLFFVLKGRKNAHHYIKDLYHKGVRSFVYYDQGFDITNFPDANFLYSPDPLRALQNLAAVHRGKFSFPVIGITGSNGKTVVKEWLYQLLAYKYTIVRSPKSYNSQIGVPLSIWKMDTLYNLAIFEAGISQTGEMERLEKIIKPSIGVFTNIGSSHDEGFSDKEEKIAEKFKLFAHVNKLICNKEFSEYAPQSVDLYTWSLDDNTANLYVKEISVEDTGTSIKSTYEDREISIKIPFKDKASTENAITCLLVMLVFGYSESEIEDKMSKLHPVKMRLEMKSGINNTSIIDDSYNSDLSSLEIALDFLNHQQQHQNKTLILSDIQQSGLDGQQLYQTVARLLESKGVDKVIGIGEEISKHQNLFGSNSSFFSDTSNFLDKLDLSAFRDETILLKGARTFGFEKISSALSQQVHETILEINLNAMEHNLNYYRSKLKPGVKLMTMVKAFGYGSGSFEIANLLQFNHVDYLSVAYADEGVTLRQNGITLPIMVMSPEISSLEAIVKHQLEPEIFSQSTLEAFSNYLQNAGISNYPIHLKLDTGMHRLGFMPDELDFIADFIKTKNTVKIQSVFSHLVASESPIHDDFTRQQISIIKDFTNKLEQRIGYTFIKHICNTSAITRWPEAQFDMVRLGIGLYGVDNFSEDDENLEQVAVLKTTVSQIKQIKRGETIGYGRRGVMPEDGQIATVKIGYADGFLRALGNGVGSMFINGEEVFTIGNICMDMCMLNITGKNVKEGDEVIVFNSQKRLYKLAEKLNTIPYEILTSVSQRVKRVYYYE</sequence>
<dbReference type="Pfam" id="PF02875">
    <property type="entry name" value="Mur_ligase_C"/>
    <property type="match status" value="1"/>
</dbReference>
<dbReference type="OrthoDB" id="9801978at2"/>
<gene>
    <name evidence="9" type="ordered locus">Pedsa_0984</name>
</gene>
<dbReference type="GO" id="GO:0030632">
    <property type="term" value="P:D-alanine biosynthetic process"/>
    <property type="evidence" value="ECO:0007669"/>
    <property type="project" value="UniProtKB-UniRule"/>
</dbReference>
<evidence type="ECO:0000256" key="4">
    <source>
        <dbReference type="ARBA" id="ARBA00023235"/>
    </source>
</evidence>
<dbReference type="GO" id="GO:0005829">
    <property type="term" value="C:cytosol"/>
    <property type="evidence" value="ECO:0007669"/>
    <property type="project" value="TreeGrafter"/>
</dbReference>
<accession>F0SAW0</accession>
<dbReference type="Pfam" id="PF01168">
    <property type="entry name" value="Ala_racemase_N"/>
    <property type="match status" value="1"/>
</dbReference>
<dbReference type="Gene3D" id="3.90.190.20">
    <property type="entry name" value="Mur ligase, C-terminal domain"/>
    <property type="match status" value="1"/>
</dbReference>
<reference evidence="9 10" key="1">
    <citation type="journal article" date="2011" name="Stand. Genomic Sci.">
        <title>Complete genome sequence of the gliding, heparinolytic Pedobacter saltans type strain (113).</title>
        <authorList>
            <person name="Liolios K."/>
            <person name="Sikorski J."/>
            <person name="Lu M."/>
            <person name="Nolan M."/>
            <person name="Lapidus A."/>
            <person name="Lucas S."/>
            <person name="Hammon N."/>
            <person name="Deshpande S."/>
            <person name="Cheng J.F."/>
            <person name="Tapia R."/>
            <person name="Han C."/>
            <person name="Goodwin L."/>
            <person name="Pitluck S."/>
            <person name="Huntemann M."/>
            <person name="Ivanova N."/>
            <person name="Pagani I."/>
            <person name="Mavromatis K."/>
            <person name="Ovchinikova G."/>
            <person name="Pati A."/>
            <person name="Chen A."/>
            <person name="Palaniappan K."/>
            <person name="Land M."/>
            <person name="Hauser L."/>
            <person name="Brambilla E.M."/>
            <person name="Kotsyurbenko O."/>
            <person name="Rohde M."/>
            <person name="Tindall B.J."/>
            <person name="Abt B."/>
            <person name="Goker M."/>
            <person name="Detter J.C."/>
            <person name="Woyke T."/>
            <person name="Bristow J."/>
            <person name="Eisen J.A."/>
            <person name="Markowitz V."/>
            <person name="Hugenholtz P."/>
            <person name="Klenk H.P."/>
            <person name="Kyrpides N.C."/>
        </authorList>
    </citation>
    <scope>NUCLEOTIDE SEQUENCE [LARGE SCALE GENOMIC DNA]</scope>
    <source>
        <strain evidence="10">ATCC 51119 / DSM 12145 / JCM 21818 / LMG 10337 / NBRC 100064 / NCIMB 13643</strain>
    </source>
</reference>
<dbReference type="HAMAP" id="MF_01201">
    <property type="entry name" value="Ala_racemase"/>
    <property type="match status" value="1"/>
</dbReference>
<dbReference type="STRING" id="762903.Pedsa_0984"/>
<feature type="binding site" evidence="5 7">
    <location>
        <position position="585"/>
    </location>
    <ligand>
        <name>substrate</name>
    </ligand>
</feature>
<dbReference type="NCBIfam" id="NF008897">
    <property type="entry name" value="PRK11930.1"/>
    <property type="match status" value="1"/>
</dbReference>
<evidence type="ECO:0000256" key="7">
    <source>
        <dbReference type="PIRSR" id="PIRSR600821-52"/>
    </source>
</evidence>
<protein>
    <recommendedName>
        <fullName evidence="5">Alanine racemase</fullName>
        <ecNumber evidence="5">5.1.1.1</ecNumber>
    </recommendedName>
</protein>
<dbReference type="GO" id="GO:0030170">
    <property type="term" value="F:pyridoxal phosphate binding"/>
    <property type="evidence" value="ECO:0007669"/>
    <property type="project" value="UniProtKB-UniRule"/>
</dbReference>
<dbReference type="InterPro" id="IPR035911">
    <property type="entry name" value="MurE/MurF_N"/>
</dbReference>
<evidence type="ECO:0000256" key="5">
    <source>
        <dbReference type="HAMAP-Rule" id="MF_01201"/>
    </source>
</evidence>
<feature type="domain" description="Alanine racemase C-terminal" evidence="8">
    <location>
        <begin position="692"/>
        <end position="816"/>
    </location>
</feature>
<evidence type="ECO:0000259" key="8">
    <source>
        <dbReference type="SMART" id="SM01005"/>
    </source>
</evidence>
<comment type="cofactor">
    <cofactor evidence="2 5 6">
        <name>pyridoxal 5'-phosphate</name>
        <dbReference type="ChEBI" id="CHEBI:597326"/>
    </cofactor>
</comment>
<dbReference type="Gene3D" id="3.40.1390.10">
    <property type="entry name" value="MurE/MurF, N-terminal domain"/>
    <property type="match status" value="1"/>
</dbReference>
<dbReference type="CDD" id="cd00430">
    <property type="entry name" value="PLPDE_III_AR"/>
    <property type="match status" value="1"/>
</dbReference>
<feature type="modified residue" description="N6-(pyridoxal phosphate)lysine" evidence="5 6">
    <location>
        <position position="487"/>
    </location>
</feature>
<dbReference type="InterPro" id="IPR029066">
    <property type="entry name" value="PLP-binding_barrel"/>
</dbReference>
<dbReference type="Pfam" id="PF08245">
    <property type="entry name" value="Mur_ligase_M"/>
    <property type="match status" value="1"/>
</dbReference>
<dbReference type="PRINTS" id="PR00992">
    <property type="entry name" value="ALARACEMASE"/>
</dbReference>
<proteinExistence type="inferred from homology"/>
<dbReference type="InterPro" id="IPR001608">
    <property type="entry name" value="Ala_racemase_N"/>
</dbReference>
<dbReference type="SMART" id="SM01005">
    <property type="entry name" value="Ala_racemase_C"/>
    <property type="match status" value="1"/>
</dbReference>
<evidence type="ECO:0000313" key="10">
    <source>
        <dbReference type="Proteomes" id="UP000000310"/>
    </source>
</evidence>
<name>F0SAW0_PSESL</name>
<keyword evidence="3 5" id="KW-0663">Pyridoxal phosphate</keyword>
<dbReference type="InterPro" id="IPR036565">
    <property type="entry name" value="Mur-like_cat_sf"/>
</dbReference>
<evidence type="ECO:0000256" key="1">
    <source>
        <dbReference type="ARBA" id="ARBA00000316"/>
    </source>
</evidence>
<feature type="active site" description="Proton acceptor; specific for L-alanine" evidence="5">
    <location>
        <position position="713"/>
    </location>
</feature>
<dbReference type="SUPFAM" id="SSF63418">
    <property type="entry name" value="MurE/MurF N-terminal domain"/>
    <property type="match status" value="1"/>
</dbReference>
<dbReference type="HOGENOM" id="CLU_372082_0_0_10"/>
<dbReference type="FunFam" id="3.20.20.10:FF:000002">
    <property type="entry name" value="Alanine racemase"/>
    <property type="match status" value="1"/>
</dbReference>
<dbReference type="InterPro" id="IPR009006">
    <property type="entry name" value="Ala_racemase/Decarboxylase_C"/>
</dbReference>
<dbReference type="eggNOG" id="COG0770">
    <property type="taxonomic scope" value="Bacteria"/>
</dbReference>
<dbReference type="PANTHER" id="PTHR30511">
    <property type="entry name" value="ALANINE RACEMASE"/>
    <property type="match status" value="1"/>
</dbReference>
<dbReference type="EC" id="5.1.1.1" evidence="5"/>
<evidence type="ECO:0000313" key="9">
    <source>
        <dbReference type="EMBL" id="ADY51555.1"/>
    </source>
</evidence>
<feature type="active site" description="Proton acceptor; specific for D-alanine" evidence="5">
    <location>
        <position position="487"/>
    </location>
</feature>
<dbReference type="AlphaFoldDB" id="F0SAW0"/>
<dbReference type="SUPFAM" id="SSF53623">
    <property type="entry name" value="MurD-like peptide ligases, catalytic domain"/>
    <property type="match status" value="1"/>
</dbReference>
<organism evidence="9 10">
    <name type="scientific">Pseudopedobacter saltans (strain ATCC 51119 / DSM 12145 / JCM 21818 / CCUG 39354 / LMG 10337 / NBRC 100064 / NCIMB 13643)</name>
    <name type="common">Pedobacter saltans</name>
    <dbReference type="NCBI Taxonomy" id="762903"/>
    <lineage>
        <taxon>Bacteria</taxon>
        <taxon>Pseudomonadati</taxon>
        <taxon>Bacteroidota</taxon>
        <taxon>Sphingobacteriia</taxon>
        <taxon>Sphingobacteriales</taxon>
        <taxon>Sphingobacteriaceae</taxon>
        <taxon>Pseudopedobacter</taxon>
    </lineage>
</organism>
<dbReference type="eggNOG" id="COG0787">
    <property type="taxonomic scope" value="Bacteria"/>
</dbReference>
<comment type="catalytic activity">
    <reaction evidence="1 5">
        <text>L-alanine = D-alanine</text>
        <dbReference type="Rhea" id="RHEA:20249"/>
        <dbReference type="ChEBI" id="CHEBI:57416"/>
        <dbReference type="ChEBI" id="CHEBI:57972"/>
        <dbReference type="EC" id="5.1.1.1"/>
    </reaction>
</comment>
<dbReference type="GO" id="GO:0005524">
    <property type="term" value="F:ATP binding"/>
    <property type="evidence" value="ECO:0007669"/>
    <property type="project" value="InterPro"/>
</dbReference>
<dbReference type="InterPro" id="IPR013221">
    <property type="entry name" value="Mur_ligase_cen"/>
</dbReference>
<comment type="function">
    <text evidence="5">Catalyzes the interconversion of L-alanine and D-alanine. May also act on other amino acids.</text>
</comment>
<dbReference type="PANTHER" id="PTHR30511:SF0">
    <property type="entry name" value="ALANINE RACEMASE, CATABOLIC-RELATED"/>
    <property type="match status" value="1"/>
</dbReference>
<dbReference type="SUPFAM" id="SSF50621">
    <property type="entry name" value="Alanine racemase C-terminal domain-like"/>
    <property type="match status" value="1"/>
</dbReference>
<feature type="binding site" evidence="5 7">
    <location>
        <position position="762"/>
    </location>
    <ligand>
        <name>substrate</name>
    </ligand>
</feature>
<dbReference type="EMBL" id="CP002545">
    <property type="protein sequence ID" value="ADY51555.1"/>
    <property type="molecule type" value="Genomic_DNA"/>
</dbReference>
<reference evidence="10" key="2">
    <citation type="submission" date="2011-02" db="EMBL/GenBank/DDBJ databases">
        <title>The complete genome of Pedobacter saltans DSM 12145.</title>
        <authorList>
            <consortium name="US DOE Joint Genome Institute (JGI-PGF)"/>
            <person name="Lucas S."/>
            <person name="Copeland A."/>
            <person name="Lapidus A."/>
            <person name="Bruce D."/>
            <person name="Goodwin L."/>
            <person name="Pitluck S."/>
            <person name="Kyrpides N."/>
            <person name="Mavromatis K."/>
            <person name="Pagani I."/>
            <person name="Ivanova N."/>
            <person name="Ovchinnikova G."/>
            <person name="Lu M."/>
            <person name="Detter J.C."/>
            <person name="Han C."/>
            <person name="Land M."/>
            <person name="Hauser L."/>
            <person name="Markowitz V."/>
            <person name="Cheng J.-F."/>
            <person name="Hugenholtz P."/>
            <person name="Woyke T."/>
            <person name="Wu D."/>
            <person name="Tindall B."/>
            <person name="Pomrenke H.G."/>
            <person name="Brambilla E."/>
            <person name="Klenk H.-P."/>
            <person name="Eisen J.A."/>
        </authorList>
    </citation>
    <scope>NUCLEOTIDE SEQUENCE [LARGE SCALE GENOMIC DNA]</scope>
    <source>
        <strain evidence="10">ATCC 51119 / DSM 12145 / JCM 21818 / LMG 10337 / NBRC 100064 / NCIMB 13643</strain>
    </source>
</reference>
<evidence type="ECO:0000256" key="3">
    <source>
        <dbReference type="ARBA" id="ARBA00022898"/>
    </source>
</evidence>
<dbReference type="KEGG" id="psn:Pedsa_0984"/>
<dbReference type="GO" id="GO:0008784">
    <property type="term" value="F:alanine racemase activity"/>
    <property type="evidence" value="ECO:0007669"/>
    <property type="project" value="UniProtKB-UniRule"/>
</dbReference>
<dbReference type="InterPro" id="IPR004101">
    <property type="entry name" value="Mur_ligase_C"/>
</dbReference>
<dbReference type="GO" id="GO:0016881">
    <property type="term" value="F:acid-amino acid ligase activity"/>
    <property type="evidence" value="ECO:0007669"/>
    <property type="project" value="InterPro"/>
</dbReference>
<dbReference type="InterPro" id="IPR036615">
    <property type="entry name" value="Mur_ligase_C_dom_sf"/>
</dbReference>
<evidence type="ECO:0000256" key="2">
    <source>
        <dbReference type="ARBA" id="ARBA00001933"/>
    </source>
</evidence>
<keyword evidence="10" id="KW-1185">Reference proteome</keyword>